<dbReference type="AlphaFoldDB" id="A0A448AWF0"/>
<organism evidence="1 2">
    <name type="scientific">Chryseobacterium gleum</name>
    <name type="common">Flavobacterium gleum</name>
    <dbReference type="NCBI Taxonomy" id="250"/>
    <lineage>
        <taxon>Bacteria</taxon>
        <taxon>Pseudomonadati</taxon>
        <taxon>Bacteroidota</taxon>
        <taxon>Flavobacteriia</taxon>
        <taxon>Flavobacteriales</taxon>
        <taxon>Weeksellaceae</taxon>
        <taxon>Chryseobacterium group</taxon>
        <taxon>Chryseobacterium</taxon>
    </lineage>
</organism>
<accession>A0A448AWF0</accession>
<dbReference type="RefSeq" id="WP_278353605.1">
    <property type="nucleotide sequence ID" value="NZ_CP068486.1"/>
</dbReference>
<dbReference type="KEGG" id="cgle:NCTC11432_00152"/>
<dbReference type="GeneID" id="93023978"/>
<reference evidence="1 2" key="1">
    <citation type="submission" date="2018-12" db="EMBL/GenBank/DDBJ databases">
        <authorList>
            <consortium name="Pathogen Informatics"/>
        </authorList>
    </citation>
    <scope>NUCLEOTIDE SEQUENCE [LARGE SCALE GENOMIC DNA]</scope>
    <source>
        <strain evidence="1 2">NCTC11432</strain>
    </source>
</reference>
<evidence type="ECO:0000313" key="1">
    <source>
        <dbReference type="EMBL" id="VEE04582.1"/>
    </source>
</evidence>
<proteinExistence type="predicted"/>
<dbReference type="Proteomes" id="UP000279227">
    <property type="component" value="Chromosome"/>
</dbReference>
<gene>
    <name evidence="1" type="ORF">NCTC11432_00152</name>
</gene>
<name>A0A448AWF0_CHRGE</name>
<dbReference type="EMBL" id="LR134289">
    <property type="protein sequence ID" value="VEE04582.1"/>
    <property type="molecule type" value="Genomic_DNA"/>
</dbReference>
<dbReference type="STRING" id="525257.HMPREF0204_14326"/>
<evidence type="ECO:0000313" key="2">
    <source>
        <dbReference type="Proteomes" id="UP000279227"/>
    </source>
</evidence>
<protein>
    <submittedName>
        <fullName evidence="1">Uncharacterized protein</fullName>
    </submittedName>
</protein>
<sequence length="43" mass="5029">MMTVLKLRPKDLSEKPVSYFRINFITFVKVIRSGKKCCDADHL</sequence>